<feature type="transmembrane region" description="Helical" evidence="1">
    <location>
        <begin position="68"/>
        <end position="91"/>
    </location>
</feature>
<dbReference type="AlphaFoldDB" id="A0A368KP31"/>
<comment type="caution">
    <text evidence="2">The sequence shown here is derived from an EMBL/GenBank/DDBJ whole genome shotgun (WGS) entry which is preliminary data.</text>
</comment>
<keyword evidence="1" id="KW-1133">Transmembrane helix</keyword>
<dbReference type="EMBL" id="QPEX01000030">
    <property type="protein sequence ID" value="RCS46313.1"/>
    <property type="molecule type" value="Genomic_DNA"/>
</dbReference>
<dbReference type="Gene3D" id="2.40.50.660">
    <property type="match status" value="1"/>
</dbReference>
<name>A0A368KP31_9BACT</name>
<dbReference type="Proteomes" id="UP000253562">
    <property type="component" value="Unassembled WGS sequence"/>
</dbReference>
<proteinExistence type="predicted"/>
<evidence type="ECO:0000256" key="1">
    <source>
        <dbReference type="SAM" id="Phobius"/>
    </source>
</evidence>
<evidence type="ECO:0000313" key="3">
    <source>
        <dbReference type="Proteomes" id="UP000253562"/>
    </source>
</evidence>
<sequence>MKCPSCGASFPEKGSVCEYCDTLRPVEPVPVTHTLNKAEIFRRIRESPQYAEREKKPRRNRVPQTDSMPAVVVGVYVVIAGGVGFVVTRNLFQTGGAWGFVPLIAVILGVVIYLFFPGKSDRISGGQIKVEPVIVIGKRAEVRGGRYASTNYYVAFEFESGKRRELAVYEGGLFGRISEEDAGVLYLRGSDEVGAAFLRGNYVADFERVQIE</sequence>
<keyword evidence="1" id="KW-0472">Membrane</keyword>
<feature type="transmembrane region" description="Helical" evidence="1">
    <location>
        <begin position="97"/>
        <end position="116"/>
    </location>
</feature>
<evidence type="ECO:0000313" key="2">
    <source>
        <dbReference type="EMBL" id="RCS46313.1"/>
    </source>
</evidence>
<keyword evidence="1" id="KW-0812">Transmembrane</keyword>
<gene>
    <name evidence="2" type="ORF">DTL42_15185</name>
</gene>
<protein>
    <submittedName>
        <fullName evidence="2">DUF2500 family protein</fullName>
    </submittedName>
</protein>
<reference evidence="2 3" key="1">
    <citation type="submission" date="2018-07" db="EMBL/GenBank/DDBJ databases">
        <title>Comparative genomes isolates from brazilian mangrove.</title>
        <authorList>
            <person name="De Araujo J.E."/>
            <person name="Taketani R.G."/>
            <person name="Silva M.C.P."/>
            <person name="Lourenco M.V."/>
            <person name="Oliveira V.M."/>
            <person name="Andreote F.D."/>
        </authorList>
    </citation>
    <scope>NUCLEOTIDE SEQUENCE [LARGE SCALE GENOMIC DNA]</scope>
    <source>
        <strain evidence="2 3">HEX PRIS-MGV</strain>
    </source>
</reference>
<accession>A0A368KP31</accession>
<organism evidence="2 3">
    <name type="scientific">Bremerella cremea</name>
    <dbReference type="NCBI Taxonomy" id="1031537"/>
    <lineage>
        <taxon>Bacteria</taxon>
        <taxon>Pseudomonadati</taxon>
        <taxon>Planctomycetota</taxon>
        <taxon>Planctomycetia</taxon>
        <taxon>Pirellulales</taxon>
        <taxon>Pirellulaceae</taxon>
        <taxon>Bremerella</taxon>
    </lineage>
</organism>